<dbReference type="RefSeq" id="WP_344425648.1">
    <property type="nucleotide sequence ID" value="NZ_BAAANN010000026.1"/>
</dbReference>
<dbReference type="EMBL" id="BAAANN010000026">
    <property type="protein sequence ID" value="GAA1974953.1"/>
    <property type="molecule type" value="Genomic_DNA"/>
</dbReference>
<dbReference type="Proteomes" id="UP001501116">
    <property type="component" value="Unassembled WGS sequence"/>
</dbReference>
<dbReference type="Pfam" id="PF10604">
    <property type="entry name" value="Polyketide_cyc2"/>
    <property type="match status" value="1"/>
</dbReference>
<comment type="caution">
    <text evidence="1">The sequence shown here is derived from an EMBL/GenBank/DDBJ whole genome shotgun (WGS) entry which is preliminary data.</text>
</comment>
<protein>
    <recommendedName>
        <fullName evidence="3">Polyketide cyclase/dehydrase/lipid transport protein</fullName>
    </recommendedName>
</protein>
<name>A0ABN2RUA1_9PSEU</name>
<keyword evidence="2" id="KW-1185">Reference proteome</keyword>
<proteinExistence type="predicted"/>
<reference evidence="1 2" key="1">
    <citation type="journal article" date="2019" name="Int. J. Syst. Evol. Microbiol.">
        <title>The Global Catalogue of Microorganisms (GCM) 10K type strain sequencing project: providing services to taxonomists for standard genome sequencing and annotation.</title>
        <authorList>
            <consortium name="The Broad Institute Genomics Platform"/>
            <consortium name="The Broad Institute Genome Sequencing Center for Infectious Disease"/>
            <person name="Wu L."/>
            <person name="Ma J."/>
        </authorList>
    </citation>
    <scope>NUCLEOTIDE SEQUENCE [LARGE SCALE GENOMIC DNA]</scope>
    <source>
        <strain evidence="1 2">JCM 14545</strain>
    </source>
</reference>
<dbReference type="Gene3D" id="3.30.530.20">
    <property type="match status" value="1"/>
</dbReference>
<evidence type="ECO:0008006" key="3">
    <source>
        <dbReference type="Google" id="ProtNLM"/>
    </source>
</evidence>
<gene>
    <name evidence="1" type="ORF">GCM10009754_57620</name>
</gene>
<organism evidence="1 2">
    <name type="scientific">Amycolatopsis minnesotensis</name>
    <dbReference type="NCBI Taxonomy" id="337894"/>
    <lineage>
        <taxon>Bacteria</taxon>
        <taxon>Bacillati</taxon>
        <taxon>Actinomycetota</taxon>
        <taxon>Actinomycetes</taxon>
        <taxon>Pseudonocardiales</taxon>
        <taxon>Pseudonocardiaceae</taxon>
        <taxon>Amycolatopsis</taxon>
    </lineage>
</organism>
<accession>A0ABN2RUA1</accession>
<dbReference type="InterPro" id="IPR019587">
    <property type="entry name" value="Polyketide_cyclase/dehydratase"/>
</dbReference>
<evidence type="ECO:0000313" key="2">
    <source>
        <dbReference type="Proteomes" id="UP001501116"/>
    </source>
</evidence>
<dbReference type="InterPro" id="IPR023393">
    <property type="entry name" value="START-like_dom_sf"/>
</dbReference>
<dbReference type="SUPFAM" id="SSF55961">
    <property type="entry name" value="Bet v1-like"/>
    <property type="match status" value="1"/>
</dbReference>
<sequence>MKLVRTKVTTPRPVDEVYGFLVDFENQVRWRFDVLTSELIAGELGEVGARYRQRVKPGRRIQLSEVVLAEARPSSEVAFRTLDSGPVTVSGAWHIRDGSGRTEVVCEVAIATRGPLRLVEPLLGPSLRKIAARYEKALAERLNGH</sequence>
<evidence type="ECO:0000313" key="1">
    <source>
        <dbReference type="EMBL" id="GAA1974953.1"/>
    </source>
</evidence>